<evidence type="ECO:0000259" key="1">
    <source>
        <dbReference type="PROSITE" id="PS51186"/>
    </source>
</evidence>
<dbReference type="PROSITE" id="PS51186">
    <property type="entry name" value="GNAT"/>
    <property type="match status" value="2"/>
</dbReference>
<dbReference type="Pfam" id="PF00583">
    <property type="entry name" value="Acetyltransf_1"/>
    <property type="match status" value="1"/>
</dbReference>
<organism evidence="2 3">
    <name type="scientific">Nocardioides marmoribigeumensis</name>
    <dbReference type="NCBI Taxonomy" id="433649"/>
    <lineage>
        <taxon>Bacteria</taxon>
        <taxon>Bacillati</taxon>
        <taxon>Actinomycetota</taxon>
        <taxon>Actinomycetes</taxon>
        <taxon>Propionibacteriales</taxon>
        <taxon>Nocardioidaceae</taxon>
        <taxon>Nocardioides</taxon>
    </lineage>
</organism>
<dbReference type="Gene3D" id="3.40.630.30">
    <property type="match status" value="2"/>
</dbReference>
<evidence type="ECO:0000313" key="3">
    <source>
        <dbReference type="Proteomes" id="UP001183648"/>
    </source>
</evidence>
<sequence>MPEPGASPYPRRLDRVTLRLMRVADAEVHAAYRSDPEVARHQLWEVPYPVEKAVESFRDQEELDDLVVGGWTTLAIEVDGQVVGDVVCRVDETGGVAEIGYTLARAHQGRGYAWEAASALVEDLVERIGVGRVLGELDPVNVPSQRVLEHVGLVFESFTLRSFLWRGVWSDNMGYAATAEQWRAWHDRPRTPFEDVRLVELDATTQASYAALGTHHSQLRFVPPPLEVYAAAQFGDRLLLRGIEADGQPAGLVLLGTGDESWTVEALLVDRMLQRRGAGRAALDLVTDLARTSGAGSLRAPRHEGPGSPTRFLQACGFVDDAEHLTRRLSG</sequence>
<dbReference type="InterPro" id="IPR051531">
    <property type="entry name" value="N-acetyltransferase"/>
</dbReference>
<dbReference type="EMBL" id="JAVDYG010000001">
    <property type="protein sequence ID" value="MDR7362273.1"/>
    <property type="molecule type" value="Genomic_DNA"/>
</dbReference>
<dbReference type="InterPro" id="IPR000182">
    <property type="entry name" value="GNAT_dom"/>
</dbReference>
<dbReference type="SUPFAM" id="SSF55729">
    <property type="entry name" value="Acyl-CoA N-acyltransferases (Nat)"/>
    <property type="match status" value="2"/>
</dbReference>
<proteinExistence type="predicted"/>
<dbReference type="PANTHER" id="PTHR43792:SF1">
    <property type="entry name" value="N-ACETYLTRANSFERASE DOMAIN-CONTAINING PROTEIN"/>
    <property type="match status" value="1"/>
</dbReference>
<dbReference type="PANTHER" id="PTHR43792">
    <property type="entry name" value="GNAT FAMILY, PUTATIVE (AFU_ORTHOLOGUE AFUA_3G00765)-RELATED-RELATED"/>
    <property type="match status" value="1"/>
</dbReference>
<gene>
    <name evidence="2" type="ORF">J2S63_001826</name>
</gene>
<dbReference type="CDD" id="cd04301">
    <property type="entry name" value="NAT_SF"/>
    <property type="match status" value="1"/>
</dbReference>
<comment type="caution">
    <text evidence="2">The sequence shown here is derived from an EMBL/GenBank/DDBJ whole genome shotgun (WGS) entry which is preliminary data.</text>
</comment>
<protein>
    <submittedName>
        <fullName evidence="2">RimJ/RimL family protein N-acetyltransferase</fullName>
    </submittedName>
</protein>
<reference evidence="2 3" key="1">
    <citation type="submission" date="2023-07" db="EMBL/GenBank/DDBJ databases">
        <title>Sequencing the genomes of 1000 actinobacteria strains.</title>
        <authorList>
            <person name="Klenk H.-P."/>
        </authorList>
    </citation>
    <scope>NUCLEOTIDE SEQUENCE [LARGE SCALE GENOMIC DNA]</scope>
    <source>
        <strain evidence="2 3">DSM 19426</strain>
    </source>
</reference>
<keyword evidence="3" id="KW-1185">Reference proteome</keyword>
<dbReference type="Proteomes" id="UP001183648">
    <property type="component" value="Unassembled WGS sequence"/>
</dbReference>
<dbReference type="InterPro" id="IPR016181">
    <property type="entry name" value="Acyl_CoA_acyltransferase"/>
</dbReference>
<dbReference type="RefSeq" id="WP_310301535.1">
    <property type="nucleotide sequence ID" value="NZ_BAAAPS010000008.1"/>
</dbReference>
<name>A0ABU2BUH0_9ACTN</name>
<evidence type="ECO:0000313" key="2">
    <source>
        <dbReference type="EMBL" id="MDR7362273.1"/>
    </source>
</evidence>
<dbReference type="Pfam" id="PF13302">
    <property type="entry name" value="Acetyltransf_3"/>
    <property type="match status" value="1"/>
</dbReference>
<feature type="domain" description="N-acetyltransferase" evidence="1">
    <location>
        <begin position="30"/>
        <end position="194"/>
    </location>
</feature>
<feature type="domain" description="N-acetyltransferase" evidence="1">
    <location>
        <begin position="196"/>
        <end position="331"/>
    </location>
</feature>
<accession>A0ABU2BUH0</accession>